<feature type="domain" description="Metallo-beta-lactamase" evidence="1">
    <location>
        <begin position="20"/>
        <end position="198"/>
    </location>
</feature>
<evidence type="ECO:0000259" key="1">
    <source>
        <dbReference type="Pfam" id="PF12706"/>
    </source>
</evidence>
<sequence length="245" mass="26400">MRRITWLGHATVLIETGDGTRLLTDPVLRGRVAHLRRHAPPAAPPEPVDAVLVSHVHHDHLDRPTLKRIAGARTRVVLPRGAAGLVRGLGFGAVAEVAAGDRPRIAGAEVAVVPAWHPARRWPRSPQLDALGFVVDGIWFAGDTDLDERMAQLRGTVEVALVPIWGWGPSLGPGHLDPEGAARALALVEPAVAVPIHWGTYLPYGLHRRHGGVLREPADRFARHAARLAPRTRVELLEPGGTLAL</sequence>
<accession>A0A840IL20</accession>
<organism evidence="2 3">
    <name type="scientific">Conexibacter arvalis</name>
    <dbReference type="NCBI Taxonomy" id="912552"/>
    <lineage>
        <taxon>Bacteria</taxon>
        <taxon>Bacillati</taxon>
        <taxon>Actinomycetota</taxon>
        <taxon>Thermoleophilia</taxon>
        <taxon>Solirubrobacterales</taxon>
        <taxon>Conexibacteraceae</taxon>
        <taxon>Conexibacter</taxon>
    </lineage>
</organism>
<comment type="caution">
    <text evidence="2">The sequence shown here is derived from an EMBL/GenBank/DDBJ whole genome shotgun (WGS) entry which is preliminary data.</text>
</comment>
<dbReference type="Pfam" id="PF12706">
    <property type="entry name" value="Lactamase_B_2"/>
    <property type="match status" value="1"/>
</dbReference>
<dbReference type="Gene3D" id="3.60.15.10">
    <property type="entry name" value="Ribonuclease Z/Hydroxyacylglutathione hydrolase-like"/>
    <property type="match status" value="1"/>
</dbReference>
<dbReference type="InterPro" id="IPR001279">
    <property type="entry name" value="Metallo-B-lactamas"/>
</dbReference>
<dbReference type="Proteomes" id="UP000585272">
    <property type="component" value="Unassembled WGS sequence"/>
</dbReference>
<dbReference type="SUPFAM" id="SSF56281">
    <property type="entry name" value="Metallo-hydrolase/oxidoreductase"/>
    <property type="match status" value="1"/>
</dbReference>
<dbReference type="AlphaFoldDB" id="A0A840IL20"/>
<reference evidence="2 3" key="1">
    <citation type="submission" date="2020-08" db="EMBL/GenBank/DDBJ databases">
        <title>Genomic Encyclopedia of Archaeal and Bacterial Type Strains, Phase II (KMG-II): from individual species to whole genera.</title>
        <authorList>
            <person name="Goeker M."/>
        </authorList>
    </citation>
    <scope>NUCLEOTIDE SEQUENCE [LARGE SCALE GENOMIC DNA]</scope>
    <source>
        <strain evidence="2 3">DSM 23288</strain>
    </source>
</reference>
<dbReference type="InterPro" id="IPR050114">
    <property type="entry name" value="UPF0173_UPF0282_UlaG_hydrolase"/>
</dbReference>
<evidence type="ECO:0000313" key="3">
    <source>
        <dbReference type="Proteomes" id="UP000585272"/>
    </source>
</evidence>
<evidence type="ECO:0000313" key="2">
    <source>
        <dbReference type="EMBL" id="MBB4664921.1"/>
    </source>
</evidence>
<keyword evidence="3" id="KW-1185">Reference proteome</keyword>
<protein>
    <submittedName>
        <fullName evidence="2">L-ascorbate metabolism protein UlaG (Beta-lactamase superfamily)</fullName>
    </submittedName>
</protein>
<name>A0A840IL20_9ACTN</name>
<proteinExistence type="predicted"/>
<gene>
    <name evidence="2" type="ORF">BDZ31_004539</name>
</gene>
<dbReference type="PANTHER" id="PTHR43546:SF8">
    <property type="entry name" value="METALLO-BETA-LACTAMASE DOMAIN-CONTAINING PROTEIN"/>
    <property type="match status" value="1"/>
</dbReference>
<dbReference type="RefSeq" id="WP_183345374.1">
    <property type="nucleotide sequence ID" value="NZ_JACHNU010000009.1"/>
</dbReference>
<dbReference type="EMBL" id="JACHNU010000009">
    <property type="protein sequence ID" value="MBB4664921.1"/>
    <property type="molecule type" value="Genomic_DNA"/>
</dbReference>
<dbReference type="PANTHER" id="PTHR43546">
    <property type="entry name" value="UPF0173 METAL-DEPENDENT HYDROLASE MJ1163-RELATED"/>
    <property type="match status" value="1"/>
</dbReference>
<dbReference type="InterPro" id="IPR036866">
    <property type="entry name" value="RibonucZ/Hydroxyglut_hydro"/>
</dbReference>